<feature type="region of interest" description="Disordered" evidence="1">
    <location>
        <begin position="48"/>
        <end position="80"/>
    </location>
</feature>
<comment type="caution">
    <text evidence="2">The sequence shown here is derived from an EMBL/GenBank/DDBJ whole genome shotgun (WGS) entry which is preliminary data.</text>
</comment>
<protein>
    <submittedName>
        <fullName evidence="2">Uncharacterized protein</fullName>
    </submittedName>
</protein>
<feature type="compositionally biased region" description="Basic and acidic residues" evidence="1">
    <location>
        <begin position="70"/>
        <end position="80"/>
    </location>
</feature>
<name>A0A645ISE4_9ZZZZ</name>
<dbReference type="EMBL" id="VSSQ01122084">
    <property type="protein sequence ID" value="MPN54147.1"/>
    <property type="molecule type" value="Genomic_DNA"/>
</dbReference>
<gene>
    <name evidence="2" type="ORF">SDC9_201816</name>
</gene>
<proteinExistence type="predicted"/>
<evidence type="ECO:0000313" key="2">
    <source>
        <dbReference type="EMBL" id="MPN54147.1"/>
    </source>
</evidence>
<reference evidence="2" key="1">
    <citation type="submission" date="2019-08" db="EMBL/GenBank/DDBJ databases">
        <authorList>
            <person name="Kucharzyk K."/>
            <person name="Murdoch R.W."/>
            <person name="Higgins S."/>
            <person name="Loffler F."/>
        </authorList>
    </citation>
    <scope>NUCLEOTIDE SEQUENCE</scope>
</reference>
<dbReference type="AlphaFoldDB" id="A0A645ISE4"/>
<evidence type="ECO:0000256" key="1">
    <source>
        <dbReference type="SAM" id="MobiDB-lite"/>
    </source>
</evidence>
<accession>A0A645ISE4</accession>
<sequence>MNHAGAEHQRGIGQRMLAQQGRLMHIHAQPEHEGDAHAHTQRLVHAPEGEQQQHHVGQPHHATQRQQVDGQRHHQADDDERRVDRLQQLLAARHHHADRSFMAFICARPCAWVPALARARGARAVAPPEAAAAARGAHHAPVPRGRNRCG</sequence>
<organism evidence="2">
    <name type="scientific">bioreactor metagenome</name>
    <dbReference type="NCBI Taxonomy" id="1076179"/>
    <lineage>
        <taxon>unclassified sequences</taxon>
        <taxon>metagenomes</taxon>
        <taxon>ecological metagenomes</taxon>
    </lineage>
</organism>